<feature type="signal peptide" evidence="3">
    <location>
        <begin position="1"/>
        <end position="17"/>
    </location>
</feature>
<dbReference type="AlphaFoldDB" id="A0A4U1BN12"/>
<evidence type="ECO:0000313" key="4">
    <source>
        <dbReference type="EMBL" id="TKB54771.1"/>
    </source>
</evidence>
<dbReference type="OrthoDB" id="9784036at2"/>
<evidence type="ECO:0000256" key="1">
    <source>
        <dbReference type="ARBA" id="ARBA00005622"/>
    </source>
</evidence>
<evidence type="ECO:0000256" key="2">
    <source>
        <dbReference type="ARBA" id="ARBA00022801"/>
    </source>
</evidence>
<dbReference type="PANTHER" id="PTHR40841:SF2">
    <property type="entry name" value="SIDEROPHORE-DEGRADING ESTERASE (EUROFUNG)"/>
    <property type="match status" value="1"/>
</dbReference>
<accession>A0A4U1BN12</accession>
<name>A0A4U1BN12_9GAMM</name>
<dbReference type="InterPro" id="IPR000801">
    <property type="entry name" value="Esterase-like"/>
</dbReference>
<dbReference type="Proteomes" id="UP000305675">
    <property type="component" value="Unassembled WGS sequence"/>
</dbReference>
<dbReference type="InterPro" id="IPR029058">
    <property type="entry name" value="AB_hydrolase_fold"/>
</dbReference>
<keyword evidence="3" id="KW-0732">Signal</keyword>
<evidence type="ECO:0000313" key="5">
    <source>
        <dbReference type="Proteomes" id="UP000305675"/>
    </source>
</evidence>
<dbReference type="Gene3D" id="3.40.50.1820">
    <property type="entry name" value="alpha/beta hydrolase"/>
    <property type="match status" value="1"/>
</dbReference>
<dbReference type="InterPro" id="IPR052558">
    <property type="entry name" value="Siderophore_Hydrolase_D"/>
</dbReference>
<dbReference type="EMBL" id="SWCJ01000007">
    <property type="protein sequence ID" value="TKB54771.1"/>
    <property type="molecule type" value="Genomic_DNA"/>
</dbReference>
<sequence length="269" mass="30341">MKPLLLLLSLLSFSTLAITESAPIPLSIGEQWQFESTALGESRTINVYLPLSYHKGEKDYPVIYLLDGSMDEDFIHISGLVQFGSFSWVNQLPESIVIGIANVDRKRDFTYPSSDDIDRRELPTSGGSAAFIKMLAEELQPLIASKYRTRGQQTLIGQSLGGLLATEVLLTKPELFNHYVIISPSLWWDKRGLLSQPYKHAPQVKSVYVGVGKEGEVMTELARVLHRKLAQEPQRQFSIHFGYFEQLDHGDTLHLAVYDAFEKLFRPSL</sequence>
<organism evidence="4 5">
    <name type="scientific">Ferrimonas aestuarii</name>
    <dbReference type="NCBI Taxonomy" id="2569539"/>
    <lineage>
        <taxon>Bacteria</taxon>
        <taxon>Pseudomonadati</taxon>
        <taxon>Pseudomonadota</taxon>
        <taxon>Gammaproteobacteria</taxon>
        <taxon>Alteromonadales</taxon>
        <taxon>Ferrimonadaceae</taxon>
        <taxon>Ferrimonas</taxon>
    </lineage>
</organism>
<keyword evidence="2 4" id="KW-0378">Hydrolase</keyword>
<dbReference type="RefSeq" id="WP_136863571.1">
    <property type="nucleotide sequence ID" value="NZ_SWCJ01000007.1"/>
</dbReference>
<comment type="similarity">
    <text evidence="1">Belongs to the esterase D family.</text>
</comment>
<dbReference type="SUPFAM" id="SSF53474">
    <property type="entry name" value="alpha/beta-Hydrolases"/>
    <property type="match status" value="1"/>
</dbReference>
<gene>
    <name evidence="4" type="ORF">FCL42_11525</name>
</gene>
<dbReference type="PANTHER" id="PTHR40841">
    <property type="entry name" value="SIDEROPHORE TRIACETYLFUSARININE C ESTERASE"/>
    <property type="match status" value="1"/>
</dbReference>
<evidence type="ECO:0000256" key="3">
    <source>
        <dbReference type="SAM" id="SignalP"/>
    </source>
</evidence>
<dbReference type="GO" id="GO:0016788">
    <property type="term" value="F:hydrolase activity, acting on ester bonds"/>
    <property type="evidence" value="ECO:0007669"/>
    <property type="project" value="TreeGrafter"/>
</dbReference>
<comment type="caution">
    <text evidence="4">The sequence shown here is derived from an EMBL/GenBank/DDBJ whole genome shotgun (WGS) entry which is preliminary data.</text>
</comment>
<keyword evidence="5" id="KW-1185">Reference proteome</keyword>
<protein>
    <submittedName>
        <fullName evidence="4">Alpha/beta hydrolase</fullName>
    </submittedName>
</protein>
<proteinExistence type="inferred from homology"/>
<dbReference type="Pfam" id="PF00756">
    <property type="entry name" value="Esterase"/>
    <property type="match status" value="1"/>
</dbReference>
<reference evidence="4 5" key="1">
    <citation type="submission" date="2019-04" db="EMBL/GenBank/DDBJ databases">
        <authorList>
            <person name="Hwang J.C."/>
        </authorList>
    </citation>
    <scope>NUCLEOTIDE SEQUENCE [LARGE SCALE GENOMIC DNA]</scope>
    <source>
        <strain evidence="4 5">IMCC35002</strain>
    </source>
</reference>
<feature type="chain" id="PRO_5020634732" evidence="3">
    <location>
        <begin position="18"/>
        <end position="269"/>
    </location>
</feature>